<protein>
    <recommendedName>
        <fullName evidence="2">DUF7703 domain-containing protein</fullName>
    </recommendedName>
</protein>
<reference evidence="3" key="1">
    <citation type="journal article" date="2020" name="Stud. Mycol.">
        <title>101 Dothideomycetes genomes: a test case for predicting lifestyles and emergence of pathogens.</title>
        <authorList>
            <person name="Haridas S."/>
            <person name="Albert R."/>
            <person name="Binder M."/>
            <person name="Bloem J."/>
            <person name="Labutti K."/>
            <person name="Salamov A."/>
            <person name="Andreopoulos B."/>
            <person name="Baker S."/>
            <person name="Barry K."/>
            <person name="Bills G."/>
            <person name="Bluhm B."/>
            <person name="Cannon C."/>
            <person name="Castanera R."/>
            <person name="Culley D."/>
            <person name="Daum C."/>
            <person name="Ezra D."/>
            <person name="Gonzalez J."/>
            <person name="Henrissat B."/>
            <person name="Kuo A."/>
            <person name="Liang C."/>
            <person name="Lipzen A."/>
            <person name="Lutzoni F."/>
            <person name="Magnuson J."/>
            <person name="Mondo S."/>
            <person name="Nolan M."/>
            <person name="Ohm R."/>
            <person name="Pangilinan J."/>
            <person name="Park H.-J."/>
            <person name="Ramirez L."/>
            <person name="Alfaro M."/>
            <person name="Sun H."/>
            <person name="Tritt A."/>
            <person name="Yoshinaga Y."/>
            <person name="Zwiers L.-H."/>
            <person name="Turgeon B."/>
            <person name="Goodwin S."/>
            <person name="Spatafora J."/>
            <person name="Crous P."/>
            <person name="Grigoriev I."/>
        </authorList>
    </citation>
    <scope>NUCLEOTIDE SEQUENCE</scope>
    <source>
        <strain evidence="3">CBS 113818</strain>
    </source>
</reference>
<accession>A0A6A6ZUW1</accession>
<dbReference type="Proteomes" id="UP000799424">
    <property type="component" value="Unassembled WGS sequence"/>
</dbReference>
<feature type="chain" id="PRO_5025336808" description="DUF7703 domain-containing protein" evidence="1">
    <location>
        <begin position="23"/>
        <end position="145"/>
    </location>
</feature>
<gene>
    <name evidence="3" type="ORF">CC86DRAFT_420127</name>
</gene>
<evidence type="ECO:0000313" key="4">
    <source>
        <dbReference type="Proteomes" id="UP000799424"/>
    </source>
</evidence>
<evidence type="ECO:0000256" key="1">
    <source>
        <dbReference type="SAM" id="SignalP"/>
    </source>
</evidence>
<proteinExistence type="predicted"/>
<feature type="signal peptide" evidence="1">
    <location>
        <begin position="1"/>
        <end position="22"/>
    </location>
</feature>
<evidence type="ECO:0000313" key="3">
    <source>
        <dbReference type="EMBL" id="KAF2824850.1"/>
    </source>
</evidence>
<keyword evidence="4" id="KW-1185">Reference proteome</keyword>
<dbReference type="OrthoDB" id="405906at2759"/>
<dbReference type="EMBL" id="MU006229">
    <property type="protein sequence ID" value="KAF2824850.1"/>
    <property type="molecule type" value="Genomic_DNA"/>
</dbReference>
<dbReference type="InterPro" id="IPR056120">
    <property type="entry name" value="DUF7703"/>
</dbReference>
<name>A0A6A6ZUW1_9PLEO</name>
<sequence>MAVNALAVVLDITILLFQYSSRVQQQASWRILAYSVKLKFEFDILQRLIAFTERGIGAHGQPRAQPVPEGREGGIIGRHGAQGNADVHVCDLTSSNSVLARAEKYGRTDIPLQPVIKTTELRVQVSEDRLSEHTTTQLIPGKGAV</sequence>
<dbReference type="AlphaFoldDB" id="A0A6A6ZUW1"/>
<dbReference type="Pfam" id="PF24802">
    <property type="entry name" value="DUF7703"/>
    <property type="match status" value="1"/>
</dbReference>
<organism evidence="3 4">
    <name type="scientific">Ophiobolus disseminans</name>
    <dbReference type="NCBI Taxonomy" id="1469910"/>
    <lineage>
        <taxon>Eukaryota</taxon>
        <taxon>Fungi</taxon>
        <taxon>Dikarya</taxon>
        <taxon>Ascomycota</taxon>
        <taxon>Pezizomycotina</taxon>
        <taxon>Dothideomycetes</taxon>
        <taxon>Pleosporomycetidae</taxon>
        <taxon>Pleosporales</taxon>
        <taxon>Pleosporineae</taxon>
        <taxon>Phaeosphaeriaceae</taxon>
        <taxon>Ophiobolus</taxon>
    </lineage>
</organism>
<feature type="domain" description="DUF7703" evidence="2">
    <location>
        <begin position="3"/>
        <end position="53"/>
    </location>
</feature>
<dbReference type="PANTHER" id="PTHR37013">
    <property type="entry name" value="INTEGRAL MEMBRANE PROTEIN (AFU_ORTHOLOGUE AFUA_1G05950)-RELATED"/>
    <property type="match status" value="1"/>
</dbReference>
<keyword evidence="1" id="KW-0732">Signal</keyword>
<evidence type="ECO:0000259" key="2">
    <source>
        <dbReference type="Pfam" id="PF24802"/>
    </source>
</evidence>